<dbReference type="InterPro" id="IPR038461">
    <property type="entry name" value="Schlafen_AlbA_2_dom_sf"/>
</dbReference>
<keyword evidence="2" id="KW-0067">ATP-binding</keyword>
<reference evidence="3" key="2">
    <citation type="submission" date="2023-07" db="EMBL/GenBank/DDBJ databases">
        <authorList>
            <person name="Jung D.-H."/>
        </authorList>
    </citation>
    <scope>NUCLEOTIDE SEQUENCE [LARGE SCALE GENOMIC DNA]</scope>
    <source>
        <strain evidence="3">JA-25</strain>
    </source>
</reference>
<keyword evidence="2" id="KW-0547">Nucleotide-binding</keyword>
<sequence length="326" mass="37097">MVQSFTQLYFGKAIDDVTADDVTAFFAEERPEGINLEFKSFAQHESDLKLKEKGVIRTVCAFLNSEGGLLIWGAPEGTKNDRGDKVFVGKLSPVTKYYNKDSFISKLITRIEDIPSGIRFKDVEVSQDQYVYLIDVPESSIKPHQFEDRYWTRFDGQSKAAPHYLIRALFREEKKPVLKATLSVDSESTKLVDDSRFAMIEFGVRVENLVEEINEDKAFVTLTSLDGEFFVTEGKSATRANQFIKRHEVGVLSQGVEMTFDVTYCIDRDNYRGRRIIPFTIKLVAGGLRSKAIQLIKKYRVAFLPGRMVNEVIVDVRELAEGEELT</sequence>
<protein>
    <submittedName>
        <fullName evidence="2">ATP-binding protein</fullName>
    </submittedName>
</protein>
<evidence type="ECO:0000313" key="2">
    <source>
        <dbReference type="EMBL" id="NID10638.1"/>
    </source>
</evidence>
<gene>
    <name evidence="2" type="ORF">F7231_10700</name>
</gene>
<comment type="caution">
    <text evidence="2">The sequence shown here is derived from an EMBL/GenBank/DDBJ whole genome shotgun (WGS) entry which is preliminary data.</text>
</comment>
<organism evidence="2 3">
    <name type="scientific">Fibrivirga algicola</name>
    <dbReference type="NCBI Taxonomy" id="2950420"/>
    <lineage>
        <taxon>Bacteria</taxon>
        <taxon>Pseudomonadati</taxon>
        <taxon>Bacteroidota</taxon>
        <taxon>Cytophagia</taxon>
        <taxon>Cytophagales</taxon>
        <taxon>Spirosomataceae</taxon>
        <taxon>Fibrivirga</taxon>
    </lineage>
</organism>
<reference evidence="3" key="1">
    <citation type="submission" date="2019-09" db="EMBL/GenBank/DDBJ databases">
        <authorList>
            <person name="Jung D.-H."/>
        </authorList>
    </citation>
    <scope>NUCLEOTIDE SEQUENCE [LARGE SCALE GENOMIC DNA]</scope>
    <source>
        <strain evidence="3">JA-25</strain>
    </source>
</reference>
<dbReference type="Proteomes" id="UP000606008">
    <property type="component" value="Unassembled WGS sequence"/>
</dbReference>
<feature type="domain" description="Schlafen AlbA-2" evidence="1">
    <location>
        <begin position="32"/>
        <end position="161"/>
    </location>
</feature>
<accession>A0ABX0QJ01</accession>
<dbReference type="GO" id="GO:0005524">
    <property type="term" value="F:ATP binding"/>
    <property type="evidence" value="ECO:0007669"/>
    <property type="project" value="UniProtKB-KW"/>
</dbReference>
<dbReference type="Pfam" id="PF04326">
    <property type="entry name" value="SLFN_AlbA_2"/>
    <property type="match status" value="1"/>
</dbReference>
<dbReference type="EMBL" id="WAEL01000003">
    <property type="protein sequence ID" value="NID10638.1"/>
    <property type="molecule type" value="Genomic_DNA"/>
</dbReference>
<dbReference type="InterPro" id="IPR007421">
    <property type="entry name" value="Schlafen_AlbA_2_dom"/>
</dbReference>
<keyword evidence="3" id="KW-1185">Reference proteome</keyword>
<evidence type="ECO:0000313" key="3">
    <source>
        <dbReference type="Proteomes" id="UP000606008"/>
    </source>
</evidence>
<name>A0ABX0QJ01_9BACT</name>
<proteinExistence type="predicted"/>
<dbReference type="RefSeq" id="WP_166691876.1">
    <property type="nucleotide sequence ID" value="NZ_WAEL01000003.1"/>
</dbReference>
<dbReference type="Gene3D" id="3.30.950.30">
    <property type="entry name" value="Schlafen, AAA domain"/>
    <property type="match status" value="1"/>
</dbReference>
<evidence type="ECO:0000259" key="1">
    <source>
        <dbReference type="Pfam" id="PF04326"/>
    </source>
</evidence>